<feature type="coiled-coil region" evidence="1">
    <location>
        <begin position="29"/>
        <end position="89"/>
    </location>
</feature>
<keyword evidence="1" id="KW-0175">Coiled coil</keyword>
<keyword evidence="4" id="KW-1185">Reference proteome</keyword>
<sequence length="91" mass="10230">MVRALLLSTLLSASLPGLALADADVPDAREEKKVDVAELRARRAALEEERDAARMNANIYVLPRYRLEAIDKQKEIDRIDAELRAAEAEER</sequence>
<evidence type="ECO:0000313" key="4">
    <source>
        <dbReference type="Proteomes" id="UP000055590"/>
    </source>
</evidence>
<feature type="chain" id="PRO_5005465337" evidence="2">
    <location>
        <begin position="22"/>
        <end position="91"/>
    </location>
</feature>
<dbReference type="STRING" id="1391653.AKJ08_0386"/>
<dbReference type="RefSeq" id="WP_050724507.1">
    <property type="nucleotide sequence ID" value="NZ_CP012332.1"/>
</dbReference>
<keyword evidence="2" id="KW-0732">Signal</keyword>
<proteinExistence type="predicted"/>
<gene>
    <name evidence="3" type="ORF">AKJ08_0386</name>
</gene>
<name>A0A0K1PA54_9BACT</name>
<dbReference type="AlphaFoldDB" id="A0A0K1PA54"/>
<feature type="signal peptide" evidence="2">
    <location>
        <begin position="1"/>
        <end position="21"/>
    </location>
</feature>
<evidence type="ECO:0000256" key="1">
    <source>
        <dbReference type="SAM" id="Coils"/>
    </source>
</evidence>
<organism evidence="3 4">
    <name type="scientific">Vulgatibacter incomptus</name>
    <dbReference type="NCBI Taxonomy" id="1391653"/>
    <lineage>
        <taxon>Bacteria</taxon>
        <taxon>Pseudomonadati</taxon>
        <taxon>Myxococcota</taxon>
        <taxon>Myxococcia</taxon>
        <taxon>Myxococcales</taxon>
        <taxon>Cystobacterineae</taxon>
        <taxon>Vulgatibacteraceae</taxon>
        <taxon>Vulgatibacter</taxon>
    </lineage>
</organism>
<accession>A0A0K1PA54</accession>
<dbReference type="EMBL" id="CP012332">
    <property type="protein sequence ID" value="AKU89999.1"/>
    <property type="molecule type" value="Genomic_DNA"/>
</dbReference>
<dbReference type="Proteomes" id="UP000055590">
    <property type="component" value="Chromosome"/>
</dbReference>
<reference evidence="3 4" key="1">
    <citation type="submission" date="2015-08" db="EMBL/GenBank/DDBJ databases">
        <authorList>
            <person name="Babu N.S."/>
            <person name="Beckwith C.J."/>
            <person name="Beseler K.G."/>
            <person name="Brison A."/>
            <person name="Carone J.V."/>
            <person name="Caskin T.P."/>
            <person name="Diamond M."/>
            <person name="Durham M.E."/>
            <person name="Foxe J.M."/>
            <person name="Go M."/>
            <person name="Henderson B.A."/>
            <person name="Jones I.B."/>
            <person name="McGettigan J.A."/>
            <person name="Micheletti S.J."/>
            <person name="Nasrallah M.E."/>
            <person name="Ortiz D."/>
            <person name="Piller C.R."/>
            <person name="Privatt S.R."/>
            <person name="Schneider S.L."/>
            <person name="Sharp S."/>
            <person name="Smith T.C."/>
            <person name="Stanton J.D."/>
            <person name="Ullery H.E."/>
            <person name="Wilson R.J."/>
            <person name="Serrano M.G."/>
            <person name="Buck G."/>
            <person name="Lee V."/>
            <person name="Wang Y."/>
            <person name="Carvalho R."/>
            <person name="Voegtly L."/>
            <person name="Shi R."/>
            <person name="Duckworth R."/>
            <person name="Johnson A."/>
            <person name="Loviza R."/>
            <person name="Walstead R."/>
            <person name="Shah Z."/>
            <person name="Kiflezghi M."/>
            <person name="Wade K."/>
            <person name="Ball S.L."/>
            <person name="Bradley K.W."/>
            <person name="Asai D.J."/>
            <person name="Bowman C.A."/>
            <person name="Russell D.A."/>
            <person name="Pope W.H."/>
            <person name="Jacobs-Sera D."/>
            <person name="Hendrix R.W."/>
            <person name="Hatfull G.F."/>
        </authorList>
    </citation>
    <scope>NUCLEOTIDE SEQUENCE [LARGE SCALE GENOMIC DNA]</scope>
    <source>
        <strain evidence="3 4">DSM 27710</strain>
    </source>
</reference>
<evidence type="ECO:0000313" key="3">
    <source>
        <dbReference type="EMBL" id="AKU89999.1"/>
    </source>
</evidence>
<evidence type="ECO:0000256" key="2">
    <source>
        <dbReference type="SAM" id="SignalP"/>
    </source>
</evidence>
<dbReference type="KEGG" id="vin:AKJ08_0386"/>
<protein>
    <submittedName>
        <fullName evidence="3">Uncharacterized protein</fullName>
    </submittedName>
</protein>